<dbReference type="RefSeq" id="WP_221026630.1">
    <property type="nucleotide sequence ID" value="NZ_JAIEZQ010000003.1"/>
</dbReference>
<proteinExistence type="predicted"/>
<organism evidence="3 4">
    <name type="scientific">Nocardioides jiangsuensis</name>
    <dbReference type="NCBI Taxonomy" id="2866161"/>
    <lineage>
        <taxon>Bacteria</taxon>
        <taxon>Bacillati</taxon>
        <taxon>Actinomycetota</taxon>
        <taxon>Actinomycetes</taxon>
        <taxon>Propionibacteriales</taxon>
        <taxon>Nocardioidaceae</taxon>
        <taxon>Nocardioides</taxon>
    </lineage>
</organism>
<protein>
    <submittedName>
        <fullName evidence="3">Uncharacterized protein</fullName>
    </submittedName>
</protein>
<evidence type="ECO:0000256" key="1">
    <source>
        <dbReference type="SAM" id="MobiDB-lite"/>
    </source>
</evidence>
<keyword evidence="2" id="KW-1133">Transmembrane helix</keyword>
<dbReference type="Proteomes" id="UP000754710">
    <property type="component" value="Unassembled WGS sequence"/>
</dbReference>
<accession>A0ABS7RQR9</accession>
<keyword evidence="2" id="KW-0812">Transmembrane</keyword>
<comment type="caution">
    <text evidence="3">The sequence shown here is derived from an EMBL/GenBank/DDBJ whole genome shotgun (WGS) entry which is preliminary data.</text>
</comment>
<dbReference type="EMBL" id="JAIEZQ010000003">
    <property type="protein sequence ID" value="MBY9076854.1"/>
    <property type="molecule type" value="Genomic_DNA"/>
</dbReference>
<keyword evidence="4" id="KW-1185">Reference proteome</keyword>
<evidence type="ECO:0000256" key="2">
    <source>
        <dbReference type="SAM" id="Phobius"/>
    </source>
</evidence>
<name>A0ABS7RQR9_9ACTN</name>
<evidence type="ECO:0000313" key="3">
    <source>
        <dbReference type="EMBL" id="MBY9076854.1"/>
    </source>
</evidence>
<reference evidence="3 4" key="1">
    <citation type="submission" date="2021-08" db="EMBL/GenBank/DDBJ databases">
        <title>Nocardioides bacterium WL0053 sp. nov., isolated from the sediment.</title>
        <authorList>
            <person name="Wang L."/>
            <person name="Zhang D."/>
            <person name="Zhang A."/>
        </authorList>
    </citation>
    <scope>NUCLEOTIDE SEQUENCE [LARGE SCALE GENOMIC DNA]</scope>
    <source>
        <strain evidence="3 4">WL0053</strain>
    </source>
</reference>
<feature type="transmembrane region" description="Helical" evidence="2">
    <location>
        <begin position="12"/>
        <end position="35"/>
    </location>
</feature>
<sequence length="121" mass="13219">MQFFRAFGGGLLWIVASLVGLVAGILCVTVILLPLGIPLLGLARKLFGQATTMMLPRSLSHPVEETKRSWRKKRRKAKGTGPDVGRVAEKGKKQVAKGKKQAAKGKKRLAKKTKRRKGLFG</sequence>
<feature type="compositionally biased region" description="Basic residues" evidence="1">
    <location>
        <begin position="69"/>
        <end position="78"/>
    </location>
</feature>
<evidence type="ECO:0000313" key="4">
    <source>
        <dbReference type="Proteomes" id="UP000754710"/>
    </source>
</evidence>
<gene>
    <name evidence="3" type="ORF">K1X13_18645</name>
</gene>
<feature type="region of interest" description="Disordered" evidence="1">
    <location>
        <begin position="58"/>
        <end position="121"/>
    </location>
</feature>
<feature type="compositionally biased region" description="Basic residues" evidence="1">
    <location>
        <begin position="93"/>
        <end position="121"/>
    </location>
</feature>
<keyword evidence="2" id="KW-0472">Membrane</keyword>